<dbReference type="PROSITE" id="PS00108">
    <property type="entry name" value="PROTEIN_KINASE_ST"/>
    <property type="match status" value="1"/>
</dbReference>
<evidence type="ECO:0000259" key="2">
    <source>
        <dbReference type="PROSITE" id="PS50011"/>
    </source>
</evidence>
<dbReference type="InterPro" id="IPR011009">
    <property type="entry name" value="Kinase-like_dom_sf"/>
</dbReference>
<dbReference type="Gene3D" id="3.60.40.10">
    <property type="entry name" value="PPM-type phosphatase domain"/>
    <property type="match status" value="1"/>
</dbReference>
<evidence type="ECO:0000313" key="4">
    <source>
        <dbReference type="Proteomes" id="UP000654482"/>
    </source>
</evidence>
<dbReference type="RefSeq" id="WP_194031825.1">
    <property type="nucleotide sequence ID" value="NZ_JADEWZ010000058.1"/>
</dbReference>
<dbReference type="GO" id="GO:0005524">
    <property type="term" value="F:ATP binding"/>
    <property type="evidence" value="ECO:0007669"/>
    <property type="project" value="InterPro"/>
</dbReference>
<dbReference type="Proteomes" id="UP000654482">
    <property type="component" value="Unassembled WGS sequence"/>
</dbReference>
<dbReference type="InterPro" id="IPR036457">
    <property type="entry name" value="PPM-type-like_dom_sf"/>
</dbReference>
<dbReference type="SUPFAM" id="SSF52540">
    <property type="entry name" value="P-loop containing nucleoside triphosphate hydrolases"/>
    <property type="match status" value="1"/>
</dbReference>
<dbReference type="InterPro" id="IPR000719">
    <property type="entry name" value="Prot_kinase_dom"/>
</dbReference>
<dbReference type="InterPro" id="IPR008271">
    <property type="entry name" value="Ser/Thr_kinase_AS"/>
</dbReference>
<dbReference type="InterPro" id="IPR003018">
    <property type="entry name" value="GAF"/>
</dbReference>
<dbReference type="GO" id="GO:0004672">
    <property type="term" value="F:protein kinase activity"/>
    <property type="evidence" value="ECO:0007669"/>
    <property type="project" value="InterPro"/>
</dbReference>
<accession>A0A8J7DZS5</accession>
<dbReference type="InterPro" id="IPR027417">
    <property type="entry name" value="P-loop_NTPase"/>
</dbReference>
<dbReference type="Pfam" id="PF00069">
    <property type="entry name" value="Pkinase"/>
    <property type="match status" value="1"/>
</dbReference>
<dbReference type="Pfam" id="PF07228">
    <property type="entry name" value="SpoIIE"/>
    <property type="match status" value="1"/>
</dbReference>
<dbReference type="Gene3D" id="3.30.450.40">
    <property type="match status" value="1"/>
</dbReference>
<gene>
    <name evidence="3" type="ORF">IQ249_22845</name>
</gene>
<feature type="coiled-coil region" evidence="1">
    <location>
        <begin position="1522"/>
        <end position="1556"/>
    </location>
</feature>
<dbReference type="Gene3D" id="3.40.50.300">
    <property type="entry name" value="P-loop containing nucleotide triphosphate hydrolases"/>
    <property type="match status" value="1"/>
</dbReference>
<name>A0A8J7DZS5_9CYAN</name>
<dbReference type="Pfam" id="PF01590">
    <property type="entry name" value="GAF"/>
    <property type="match status" value="1"/>
</dbReference>
<dbReference type="SMART" id="SM00331">
    <property type="entry name" value="PP2C_SIG"/>
    <property type="match status" value="1"/>
</dbReference>
<dbReference type="InterPro" id="IPR041664">
    <property type="entry name" value="AAA_16"/>
</dbReference>
<dbReference type="PANTHER" id="PTHR43642:SF1">
    <property type="entry name" value="HYBRID SIGNAL TRANSDUCTION HISTIDINE KINASE G"/>
    <property type="match status" value="1"/>
</dbReference>
<organism evidence="3 4">
    <name type="scientific">Lusitaniella coriacea LEGE 07157</name>
    <dbReference type="NCBI Taxonomy" id="945747"/>
    <lineage>
        <taxon>Bacteria</taxon>
        <taxon>Bacillati</taxon>
        <taxon>Cyanobacteriota</taxon>
        <taxon>Cyanophyceae</taxon>
        <taxon>Spirulinales</taxon>
        <taxon>Lusitaniellaceae</taxon>
        <taxon>Lusitaniella</taxon>
    </lineage>
</organism>
<dbReference type="EMBL" id="JADEWZ010000058">
    <property type="protein sequence ID" value="MBE9118732.1"/>
    <property type="molecule type" value="Genomic_DNA"/>
</dbReference>
<dbReference type="InterPro" id="IPR053159">
    <property type="entry name" value="Hybrid_Histidine_Kinase"/>
</dbReference>
<keyword evidence="4" id="KW-1185">Reference proteome</keyword>
<dbReference type="InterPro" id="IPR001932">
    <property type="entry name" value="PPM-type_phosphatase-like_dom"/>
</dbReference>
<dbReference type="SUPFAM" id="SSF55781">
    <property type="entry name" value="GAF domain-like"/>
    <property type="match status" value="1"/>
</dbReference>
<dbReference type="SUPFAM" id="SSF56112">
    <property type="entry name" value="Protein kinase-like (PK-like)"/>
    <property type="match status" value="1"/>
</dbReference>
<feature type="domain" description="Protein kinase" evidence="2">
    <location>
        <begin position="7"/>
        <end position="276"/>
    </location>
</feature>
<reference evidence="3" key="1">
    <citation type="submission" date="2020-10" db="EMBL/GenBank/DDBJ databases">
        <authorList>
            <person name="Castelo-Branco R."/>
            <person name="Eusebio N."/>
            <person name="Adriana R."/>
            <person name="Vieira A."/>
            <person name="Brugerolle De Fraissinette N."/>
            <person name="Rezende De Castro R."/>
            <person name="Schneider M.P."/>
            <person name="Vasconcelos V."/>
            <person name="Leao P.N."/>
        </authorList>
    </citation>
    <scope>NUCLEOTIDE SEQUENCE</scope>
    <source>
        <strain evidence="3">LEGE 07157</strain>
    </source>
</reference>
<proteinExistence type="predicted"/>
<dbReference type="SMART" id="SM00220">
    <property type="entry name" value="S_TKc"/>
    <property type="match status" value="1"/>
</dbReference>
<keyword evidence="1" id="KW-0175">Coiled coil</keyword>
<comment type="caution">
    <text evidence="3">The sequence shown here is derived from an EMBL/GenBank/DDBJ whole genome shotgun (WGS) entry which is preliminary data.</text>
</comment>
<dbReference type="Gene3D" id="1.10.510.10">
    <property type="entry name" value="Transferase(Phosphotransferase) domain 1"/>
    <property type="match status" value="1"/>
</dbReference>
<dbReference type="InterPro" id="IPR029016">
    <property type="entry name" value="GAF-like_dom_sf"/>
</dbReference>
<dbReference type="Pfam" id="PF13191">
    <property type="entry name" value="AAA_16"/>
    <property type="match status" value="1"/>
</dbReference>
<dbReference type="CDD" id="cd14014">
    <property type="entry name" value="STKc_PknB_like"/>
    <property type="match status" value="1"/>
</dbReference>
<dbReference type="SMART" id="SM00065">
    <property type="entry name" value="GAF"/>
    <property type="match status" value="1"/>
</dbReference>
<protein>
    <submittedName>
        <fullName evidence="3">AAA family ATPase</fullName>
    </submittedName>
</protein>
<dbReference type="PROSITE" id="PS50011">
    <property type="entry name" value="PROTEIN_KINASE_DOM"/>
    <property type="match status" value="1"/>
</dbReference>
<sequence>MFAIPGYETQHTLYRTLKTIVFRGIDTSTQQSVVLKVLNLEYPTPADIAKFRHEFAIAQSLEIDGIVKPHKLILQQNICAIVLEDFGGDSLDRAIADNPLNLKAFLHLALCLSETLGELHQNHIIHKDLKPQNIIVNFERNIIKIADFSIASRLSKQTPSISNPNLLEGTLTYLSPEQTGRMNRSIDYRTDFYSLGVTFYELLTGTLPFYSDDPMELIHCHIAKMAEPLGNRQQATGNREEVPQIISDIVSKLMAKNAEDRYQSAFGLKTDLQTCLEMLQQTGQISDFPLGSQDISSQLQIPQKLYGREAEVRELLAAFERVSQGQSTVKAGGRRQEAEGKIDCNLSPSLPLSVSPRHQKVSPSSPTSRSSELILVAGYSGIGKSSLVNEVHKPIVAARGYFISGKFDQFKRNIPYAALIQAFQELVRQLLTESKEQIANWKEKLLAAIGSNGQIVIDVIPEVELIIGSQPAVSMLEAAEAQNRFNLVFQQFIGVFSQKEHPLVLFLDDLQWADSASLKLLKRLMTDSDSHNLLTIGAYRDNEVDATHPFIQTVEKIEKARTTVRAIALQPLQLSCVNQLIADTLHSSPERTQPLAELLLEKTNGNPFFLTQLLQSLDREGLLFFDLQTGRWEWDLDALHVVGITENVVELMTGNIQKLSATTQNTLKFAACIGNRFDLKVLSIVSEQSPSVTANQLWEALQAGLILPLGDDYLLPMLVEEEGNSGNISYRFLHDRVQQASYILIPEAQKKEVHLKIGQLLLQNTSENEREEKIFDIVNQLNMGRELLETESRREELAQLNWIAGKKAISATAYEPAVRYVNAGLELLSSDSWNSQYILALNLYLAAIEAEYLNGNVDRASVLSDKALERTQTLLDRVELYELKMTFLMSQNAMQEAIDTGLQVLKLLEIVLEEELPTQLVIEELIDLPQMTDPYKIAALKVLGTLISPAFIAQPPLVLPIILTMIDLCRKYGNSAFAIYPYGLYGLILSGGMGDIESGYKFGLLAISLVDKFNAQNVKCKIYHLFSTCILPWKANTRTTLELTQEAFQSGIESGDLDHASYALMYSCLHLFLVGEELKKVIEKHGQYIEKIEKLEKEFSLYYAKIWKQIALNLAQETEHPTCLIGESFNENQTLPQLLEANNIQSLFSFYFCKAMLCYLFGERKDALANARLATQYAEPVVTAMIYADHNLYYSLSLLAQYPHLEPAQQAENMIIIRGNQEKMAKWANSAPDNYRHKYELVEAEIARVLGDPLKAMEYYDRAIESARESGYVNNEAIANELAGEFYLTLGREKVARTYLQDARYSYTCWGAMAKVKDLERCYPNLLKRPLNEPATTETTTLTSTLTSTSSTHSEVLDLNTVTKAAQAISGEIILEQLLEILMKLAIENAGAQRGFLLLSDNGRLTIEASRSVEGEIQVLQSIPVKDSSNLPLTTINYVERTQESVVLTDATHEGNYITDPYIVRHQPKSILAAPIVNQGKLIGIVYLENNLTPGAFTRERLEVLKILSSQAAISLENALLYRTLEERVKERTAQLAEANEEITLLNERLKEDNLRMGAELDIAKQLQQMVLPKTEELEAIEGLEIAGFMEPADEVGGDYYDVLKQDNGVKIAIGDVTGHGLESGVLMIMAQTAVRTLQKSGETDPVKFFEVINQTLYENLQRMDSYKNMTLAMVDYSEGTLSLSGQHEELIIVRSEGEIERIDTIDLGFPIGLDEGIADFIAQERIQLNVGDVAVLYTDGITEAENTESRQYGIEQLCKIIQEVRSQSAPEIRTSIVEDVRNYIGEQKVFDDITLVVMKQK</sequence>
<dbReference type="Gene3D" id="3.30.200.20">
    <property type="entry name" value="Phosphorylase Kinase, domain 1"/>
    <property type="match status" value="1"/>
</dbReference>
<evidence type="ECO:0000313" key="3">
    <source>
        <dbReference type="EMBL" id="MBE9118732.1"/>
    </source>
</evidence>
<evidence type="ECO:0000256" key="1">
    <source>
        <dbReference type="SAM" id="Coils"/>
    </source>
</evidence>
<dbReference type="PANTHER" id="PTHR43642">
    <property type="entry name" value="HYBRID SIGNAL TRANSDUCTION HISTIDINE KINASE G"/>
    <property type="match status" value="1"/>
</dbReference>